<organism evidence="1 2">
    <name type="scientific">Melastoma candidum</name>
    <dbReference type="NCBI Taxonomy" id="119954"/>
    <lineage>
        <taxon>Eukaryota</taxon>
        <taxon>Viridiplantae</taxon>
        <taxon>Streptophyta</taxon>
        <taxon>Embryophyta</taxon>
        <taxon>Tracheophyta</taxon>
        <taxon>Spermatophyta</taxon>
        <taxon>Magnoliopsida</taxon>
        <taxon>eudicotyledons</taxon>
        <taxon>Gunneridae</taxon>
        <taxon>Pentapetalae</taxon>
        <taxon>rosids</taxon>
        <taxon>malvids</taxon>
        <taxon>Myrtales</taxon>
        <taxon>Melastomataceae</taxon>
        <taxon>Melastomatoideae</taxon>
        <taxon>Melastomateae</taxon>
        <taxon>Melastoma</taxon>
    </lineage>
</organism>
<accession>A0ACB9S002</accession>
<reference evidence="2" key="1">
    <citation type="journal article" date="2023" name="Front. Plant Sci.">
        <title>Chromosomal-level genome assembly of Melastoma candidum provides insights into trichome evolution.</title>
        <authorList>
            <person name="Zhong Y."/>
            <person name="Wu W."/>
            <person name="Sun C."/>
            <person name="Zou P."/>
            <person name="Liu Y."/>
            <person name="Dai S."/>
            <person name="Zhou R."/>
        </authorList>
    </citation>
    <scope>NUCLEOTIDE SEQUENCE [LARGE SCALE GENOMIC DNA]</scope>
</reference>
<comment type="caution">
    <text evidence="1">The sequence shown here is derived from an EMBL/GenBank/DDBJ whole genome shotgun (WGS) entry which is preliminary data.</text>
</comment>
<evidence type="ECO:0000313" key="1">
    <source>
        <dbReference type="EMBL" id="KAI4383948.1"/>
    </source>
</evidence>
<keyword evidence="2" id="KW-1185">Reference proteome</keyword>
<name>A0ACB9S002_9MYRT</name>
<gene>
    <name evidence="1" type="ORF">MLD38_009726</name>
</gene>
<dbReference type="Proteomes" id="UP001057402">
    <property type="component" value="Chromosome 3"/>
</dbReference>
<dbReference type="EMBL" id="CM042882">
    <property type="protein sequence ID" value="KAI4383948.1"/>
    <property type="molecule type" value="Genomic_DNA"/>
</dbReference>
<evidence type="ECO:0000313" key="2">
    <source>
        <dbReference type="Proteomes" id="UP001057402"/>
    </source>
</evidence>
<proteinExistence type="predicted"/>
<protein>
    <submittedName>
        <fullName evidence="1">Uncharacterized protein</fullName>
    </submittedName>
</protein>
<sequence length="252" mass="28680">MAPLVSDGLTLEMVRDFLIGQEDTIIFCLLQRAKHPLNKNAYDKSFPAIPGRSGSFADIMIRDAESLYAKFGRYENPEEHPFFPECLPGSCVTGASFPKIFHPAAASINVNPAVWNAYFDQLLPLIAEPGDDGNYATTVACDLACLQALSKRIHYGKYVAEVKFRNETDKYEPAIRSRDREALMNLLTFKKVEEMVKRRVEKKAMTFGQEVTLDDSKERRKIDPGVVSRMYDEWVMPLTKEVEVEYLLLRLD</sequence>